<dbReference type="PROSITE" id="PS00072">
    <property type="entry name" value="ACYL_COA_DH_1"/>
    <property type="match status" value="1"/>
</dbReference>
<comment type="subunit">
    <text evidence="3">Homotetramer.</text>
</comment>
<feature type="domain" description="Acyl-CoA oxidase/dehydrogenase middle" evidence="8">
    <location>
        <begin position="121"/>
        <end position="214"/>
    </location>
</feature>
<evidence type="ECO:0000259" key="8">
    <source>
        <dbReference type="Pfam" id="PF02770"/>
    </source>
</evidence>
<dbReference type="InterPro" id="IPR046373">
    <property type="entry name" value="Acyl-CoA_Oxase/DH_mid-dom_sf"/>
</dbReference>
<dbReference type="PANTHER" id="PTHR43884:SF12">
    <property type="entry name" value="ISOVALERYL-COA DEHYDROGENASE, MITOCHONDRIAL-RELATED"/>
    <property type="match status" value="1"/>
</dbReference>
<dbReference type="Proteomes" id="UP000198744">
    <property type="component" value="Unassembled WGS sequence"/>
</dbReference>
<evidence type="ECO:0000256" key="5">
    <source>
        <dbReference type="ARBA" id="ARBA00022827"/>
    </source>
</evidence>
<dbReference type="PANTHER" id="PTHR43884">
    <property type="entry name" value="ACYL-COA DEHYDROGENASE"/>
    <property type="match status" value="1"/>
</dbReference>
<evidence type="ECO:0000313" key="10">
    <source>
        <dbReference type="EMBL" id="SEM51172.1"/>
    </source>
</evidence>
<feature type="domain" description="Acyl-CoA dehydrogenase/oxidase C-terminal" evidence="7">
    <location>
        <begin position="228"/>
        <end position="378"/>
    </location>
</feature>
<dbReference type="InterPro" id="IPR036250">
    <property type="entry name" value="AcylCo_DH-like_C"/>
</dbReference>
<dbReference type="InterPro" id="IPR037069">
    <property type="entry name" value="AcylCoA_DH/ox_N_sf"/>
</dbReference>
<dbReference type="InterPro" id="IPR009100">
    <property type="entry name" value="AcylCoA_DH/oxidase_NM_dom_sf"/>
</dbReference>
<dbReference type="Pfam" id="PF02770">
    <property type="entry name" value="Acyl-CoA_dh_M"/>
    <property type="match status" value="1"/>
</dbReference>
<reference evidence="10 11" key="1">
    <citation type="submission" date="2016-10" db="EMBL/GenBank/DDBJ databases">
        <authorList>
            <person name="de Groot N.N."/>
        </authorList>
    </citation>
    <scope>NUCLEOTIDE SEQUENCE [LARGE SCALE GENOMIC DNA]</scope>
    <source>
        <strain evidence="10 11">DSM 8423</strain>
    </source>
</reference>
<dbReference type="RefSeq" id="WP_093883993.1">
    <property type="nucleotide sequence ID" value="NZ_FOBS01000019.1"/>
</dbReference>
<evidence type="ECO:0000256" key="1">
    <source>
        <dbReference type="ARBA" id="ARBA00001974"/>
    </source>
</evidence>
<dbReference type="PIRSF" id="PIRSF016578">
    <property type="entry name" value="HsaA"/>
    <property type="match status" value="1"/>
</dbReference>
<evidence type="ECO:0000256" key="4">
    <source>
        <dbReference type="ARBA" id="ARBA00022630"/>
    </source>
</evidence>
<evidence type="ECO:0000259" key="7">
    <source>
        <dbReference type="Pfam" id="PF00441"/>
    </source>
</evidence>
<accession>A0A1H7YXZ1</accession>
<dbReference type="AlphaFoldDB" id="A0A1H7YXZ1"/>
<dbReference type="Pfam" id="PF00441">
    <property type="entry name" value="Acyl-CoA_dh_1"/>
    <property type="match status" value="1"/>
</dbReference>
<dbReference type="InterPro" id="IPR006091">
    <property type="entry name" value="Acyl-CoA_Oxase/DH_mid-dom"/>
</dbReference>
<dbReference type="InterPro" id="IPR006089">
    <property type="entry name" value="Acyl-CoA_DH_CS"/>
</dbReference>
<dbReference type="GO" id="GO:0003995">
    <property type="term" value="F:acyl-CoA dehydrogenase activity"/>
    <property type="evidence" value="ECO:0007669"/>
    <property type="project" value="InterPro"/>
</dbReference>
<dbReference type="STRING" id="43775.SAMN04489760_11920"/>
<keyword evidence="11" id="KW-1185">Reference proteome</keyword>
<evidence type="ECO:0000259" key="9">
    <source>
        <dbReference type="Pfam" id="PF02771"/>
    </source>
</evidence>
<proteinExistence type="inferred from homology"/>
<keyword evidence="6" id="KW-0560">Oxidoreductase</keyword>
<protein>
    <submittedName>
        <fullName evidence="10">Acyl-CoA dehydrogenase, middle domain</fullName>
    </submittedName>
</protein>
<sequence>MDFELDKDLLALKESVQKVVQETVAARAGELDEIGGYPWDIKEAFAENKILAIPFPKEYGGTGGTALQMCIATEEVSKASCSVAMILTGQCLGSAAITIAGTEEQKQRFLPDLASGKTLAAYGLTEPDAGSDVASLQTTAVRDGDDYVVTGTKRFITYGDIADVMTLFVKTVDPNTKEKKVSCLVAEKGPGWIVSKLEHKIGIKGSTTTELFLDGLRVPVKNLLGKEGDGFKIAMQVLDKTRTTIAAQALGMAQSALDCAVQFAREHLEGGKPIGRKQGIQMKLADMEMKTQAARCISLFAADRYDHHDPNQSRYSSCAKAFATDMAMEVIGAAIQVLGEYGYTKQYPVERMFRDAKVQQIYEGTNEIQRIVIARSLLGKGF</sequence>
<name>A0A1H7YXZ1_9BACT</name>
<dbReference type="SUPFAM" id="SSF56645">
    <property type="entry name" value="Acyl-CoA dehydrogenase NM domain-like"/>
    <property type="match status" value="1"/>
</dbReference>
<dbReference type="OrthoDB" id="9765339at2"/>
<evidence type="ECO:0000256" key="2">
    <source>
        <dbReference type="ARBA" id="ARBA00009347"/>
    </source>
</evidence>
<gene>
    <name evidence="10" type="ORF">SAMN04489760_11920</name>
</gene>
<evidence type="ECO:0000313" key="11">
    <source>
        <dbReference type="Proteomes" id="UP000198744"/>
    </source>
</evidence>
<organism evidence="10 11">
    <name type="scientific">Syntrophus gentianae</name>
    <dbReference type="NCBI Taxonomy" id="43775"/>
    <lineage>
        <taxon>Bacteria</taxon>
        <taxon>Pseudomonadati</taxon>
        <taxon>Thermodesulfobacteriota</taxon>
        <taxon>Syntrophia</taxon>
        <taxon>Syntrophales</taxon>
        <taxon>Syntrophaceae</taxon>
        <taxon>Syntrophus</taxon>
    </lineage>
</organism>
<dbReference type="InterPro" id="IPR013786">
    <property type="entry name" value="AcylCoA_DH/ox_N"/>
</dbReference>
<keyword evidence="4 6" id="KW-0285">Flavoprotein</keyword>
<dbReference type="FunFam" id="1.20.140.10:FF:000004">
    <property type="entry name" value="Acyl-CoA dehydrogenase FadE25"/>
    <property type="match status" value="1"/>
</dbReference>
<comment type="cofactor">
    <cofactor evidence="1 6">
        <name>FAD</name>
        <dbReference type="ChEBI" id="CHEBI:57692"/>
    </cofactor>
</comment>
<dbReference type="Gene3D" id="2.40.110.10">
    <property type="entry name" value="Butyryl-CoA Dehydrogenase, subunit A, domain 2"/>
    <property type="match status" value="1"/>
</dbReference>
<feature type="domain" description="Acyl-CoA dehydrogenase/oxidase N-terminal" evidence="9">
    <location>
        <begin position="9"/>
        <end position="117"/>
    </location>
</feature>
<dbReference type="Gene3D" id="1.10.540.10">
    <property type="entry name" value="Acyl-CoA dehydrogenase/oxidase, N-terminal domain"/>
    <property type="match status" value="1"/>
</dbReference>
<dbReference type="Gene3D" id="1.20.140.10">
    <property type="entry name" value="Butyryl-CoA Dehydrogenase, subunit A, domain 3"/>
    <property type="match status" value="1"/>
</dbReference>
<dbReference type="SUPFAM" id="SSF47203">
    <property type="entry name" value="Acyl-CoA dehydrogenase C-terminal domain-like"/>
    <property type="match status" value="1"/>
</dbReference>
<dbReference type="GO" id="GO:0050660">
    <property type="term" value="F:flavin adenine dinucleotide binding"/>
    <property type="evidence" value="ECO:0007669"/>
    <property type="project" value="InterPro"/>
</dbReference>
<dbReference type="Pfam" id="PF02771">
    <property type="entry name" value="Acyl-CoA_dh_N"/>
    <property type="match status" value="1"/>
</dbReference>
<evidence type="ECO:0000256" key="3">
    <source>
        <dbReference type="ARBA" id="ARBA00011881"/>
    </source>
</evidence>
<dbReference type="EMBL" id="FOBS01000019">
    <property type="protein sequence ID" value="SEM51172.1"/>
    <property type="molecule type" value="Genomic_DNA"/>
</dbReference>
<dbReference type="InterPro" id="IPR009075">
    <property type="entry name" value="AcylCo_DH/oxidase_C"/>
</dbReference>
<keyword evidence="5 6" id="KW-0274">FAD</keyword>
<comment type="similarity">
    <text evidence="2 6">Belongs to the acyl-CoA dehydrogenase family.</text>
</comment>
<evidence type="ECO:0000256" key="6">
    <source>
        <dbReference type="RuleBase" id="RU362125"/>
    </source>
</evidence>